<feature type="chain" id="PRO_5044322650" evidence="1">
    <location>
        <begin position="30"/>
        <end position="847"/>
    </location>
</feature>
<evidence type="ECO:0000259" key="2">
    <source>
        <dbReference type="PROSITE" id="PS51208"/>
    </source>
</evidence>
<dbReference type="SMART" id="SM00869">
    <property type="entry name" value="Autotransporter"/>
    <property type="match status" value="1"/>
</dbReference>
<protein>
    <submittedName>
        <fullName evidence="3">Autotransporter outer membrane beta-barrel domain-containing protein</fullName>
    </submittedName>
</protein>
<proteinExistence type="predicted"/>
<dbReference type="Pfam" id="PF03797">
    <property type="entry name" value="Autotransporter"/>
    <property type="match status" value="1"/>
</dbReference>
<dbReference type="InterPro" id="IPR036709">
    <property type="entry name" value="Autotransporte_beta_dom_sf"/>
</dbReference>
<reference evidence="3" key="1">
    <citation type="submission" date="2024-07" db="EMBL/GenBank/DDBJ databases">
        <authorList>
            <person name="Biller S.J."/>
        </authorList>
    </citation>
    <scope>NUCLEOTIDE SEQUENCE</scope>
    <source>
        <strain evidence="3">WC2420</strain>
    </source>
</reference>
<accession>A0AB39VTJ8</accession>
<dbReference type="EMBL" id="CP165628">
    <property type="protein sequence ID" value="XDU73016.1"/>
    <property type="molecule type" value="Genomic_DNA"/>
</dbReference>
<evidence type="ECO:0000256" key="1">
    <source>
        <dbReference type="SAM" id="SignalP"/>
    </source>
</evidence>
<keyword evidence="1" id="KW-0732">Signal</keyword>
<dbReference type="AlphaFoldDB" id="A0AB39VTJ8"/>
<feature type="signal peptide" evidence="1">
    <location>
        <begin position="1"/>
        <end position="29"/>
    </location>
</feature>
<dbReference type="Gene3D" id="2.40.128.130">
    <property type="entry name" value="Autotransporter beta-domain"/>
    <property type="match status" value="1"/>
</dbReference>
<dbReference type="RefSeq" id="WP_369789617.1">
    <property type="nucleotide sequence ID" value="NZ_CP165628.1"/>
</dbReference>
<organism evidence="3">
    <name type="scientific">Rouxiella sp. WC2420</name>
    <dbReference type="NCBI Taxonomy" id="3234145"/>
    <lineage>
        <taxon>Bacteria</taxon>
        <taxon>Pseudomonadati</taxon>
        <taxon>Pseudomonadota</taxon>
        <taxon>Gammaproteobacteria</taxon>
        <taxon>Enterobacterales</taxon>
        <taxon>Yersiniaceae</taxon>
        <taxon>Rouxiella</taxon>
    </lineage>
</organism>
<name>A0AB39VTJ8_9GAMM</name>
<dbReference type="InterPro" id="IPR012332">
    <property type="entry name" value="Autotransporter_pectin_lyase_C"/>
</dbReference>
<sequence length="847" mass="89241">MRNVMRLSKLSQCILLATSSLMIAGNASAATPVLKLSEQASGLTQTKSGANHVTEWNLDHLNGNAAVLAKTAENHNVYFSGPGVADIRASGDKQELVVAGTDLSGSYINMSKGGSANLYLLPGSKVDMVGIGDSGAKTDATVILNNAALLGQKTSHKYDDKSSTAYMHGAAIWVDKLDNGNINIIADNQSMINGNIFLRGTGDKNITLDNSVMTNGTIASSGKSLNNVIIENSQIIPETYNMVDENSVSSTQIDDAIELRKANENHVGIINSKIKGGKDLRSESDSDLFIENKSIDSGYINIAAGGKAALDISDSIHNGDITILGKKGATVFITDHAQSTGDVSLGNGNNLLTVSNNSLMTGNVIADNKSKTSMTVGNNSQFLGSIAGVKKLSIVDNSQIVTHELKDMHIAMNDHAKLLATDLNHSNIDMSSNSQFNITHATGENTVTVNNLSADATAGMHALGEVNASKGATVTTKFANDKQTVSARNGAYNNDLAILEASKKSKAGADQQKTVLVVKRTELANDVQSNLAGLDGAKQSAVAVTNSIANRMNTLNASNLFNGVHEGASVWGDYLYQNANLKGNTESASTLQGLNTGADWTWKLANGDSLTSGMSLAQVKNKLSNASAYGNYNNHVTGNFYSLYGGWQQALQNKTWSLFTNANLSYGKLSYSANSNNVGASTSGIKEHLNSAYKGKVLNGEVRSGITIMATKNIAVQPYAILGMNKATSDEYANTNIKFSNNKSGSWYAGIGTRVTGDVDVKSIKLMPWADVSYTQEFADKTSIAATSAATNGDFQSTKGKMRKVVSAGAGVNAAVTNNLNLNSGIYTSAGDTSKDVSVRLGVNYNF</sequence>
<dbReference type="Gene3D" id="2.160.20.20">
    <property type="match status" value="1"/>
</dbReference>
<evidence type="ECO:0000313" key="3">
    <source>
        <dbReference type="EMBL" id="XDU73016.1"/>
    </source>
</evidence>
<feature type="domain" description="Autotransporter" evidence="2">
    <location>
        <begin position="563"/>
        <end position="847"/>
    </location>
</feature>
<dbReference type="PROSITE" id="PS51208">
    <property type="entry name" value="AUTOTRANSPORTER"/>
    <property type="match status" value="1"/>
</dbReference>
<dbReference type="SUPFAM" id="SSF103515">
    <property type="entry name" value="Autotransporter"/>
    <property type="match status" value="1"/>
</dbReference>
<gene>
    <name evidence="3" type="ORF">AB3G37_02530</name>
</gene>
<dbReference type="InterPro" id="IPR005546">
    <property type="entry name" value="Autotransporte_beta"/>
</dbReference>